<evidence type="ECO:0000256" key="2">
    <source>
        <dbReference type="ARBA" id="ARBA00022448"/>
    </source>
</evidence>
<evidence type="ECO:0000256" key="5">
    <source>
        <dbReference type="ARBA" id="ARBA00022989"/>
    </source>
</evidence>
<keyword evidence="4 7" id="KW-0812">Transmembrane</keyword>
<dbReference type="Gene3D" id="1.20.1250.20">
    <property type="entry name" value="MFS general substrate transporter like domains"/>
    <property type="match status" value="1"/>
</dbReference>
<dbReference type="EMBL" id="JANUGX010000011">
    <property type="protein sequence ID" value="MCS0589832.1"/>
    <property type="molecule type" value="Genomic_DNA"/>
</dbReference>
<dbReference type="PANTHER" id="PTHR43266:SF2">
    <property type="entry name" value="MAJOR FACILITATOR SUPERFAMILY (MFS) PROFILE DOMAIN-CONTAINING PROTEIN"/>
    <property type="match status" value="1"/>
</dbReference>
<dbReference type="PANTHER" id="PTHR43266">
    <property type="entry name" value="MACROLIDE-EFFLUX PROTEIN"/>
    <property type="match status" value="1"/>
</dbReference>
<accession>A0ABT2A6L2</accession>
<evidence type="ECO:0000256" key="3">
    <source>
        <dbReference type="ARBA" id="ARBA00022475"/>
    </source>
</evidence>
<proteinExistence type="predicted"/>
<dbReference type="PRINTS" id="PR00173">
    <property type="entry name" value="EDTRNSPORT"/>
</dbReference>
<protein>
    <submittedName>
        <fullName evidence="8">Lysophospholipid transporter LplT</fullName>
    </submittedName>
</protein>
<organism evidence="8 9">
    <name type="scientific">Massilia norwichensis</name>
    <dbReference type="NCBI Taxonomy" id="1442366"/>
    <lineage>
        <taxon>Bacteria</taxon>
        <taxon>Pseudomonadati</taxon>
        <taxon>Pseudomonadota</taxon>
        <taxon>Betaproteobacteria</taxon>
        <taxon>Burkholderiales</taxon>
        <taxon>Oxalobacteraceae</taxon>
        <taxon>Telluria group</taxon>
        <taxon>Massilia</taxon>
    </lineage>
</organism>
<evidence type="ECO:0000313" key="9">
    <source>
        <dbReference type="Proteomes" id="UP001205560"/>
    </source>
</evidence>
<keyword evidence="5 7" id="KW-1133">Transmembrane helix</keyword>
<evidence type="ECO:0000256" key="4">
    <source>
        <dbReference type="ARBA" id="ARBA00022692"/>
    </source>
</evidence>
<feature type="transmembrane region" description="Helical" evidence="7">
    <location>
        <begin position="293"/>
        <end position="313"/>
    </location>
</feature>
<comment type="subcellular location">
    <subcellularLocation>
        <location evidence="1">Cell membrane</location>
        <topology evidence="1">Multi-pass membrane protein</topology>
    </subcellularLocation>
</comment>
<comment type="caution">
    <text evidence="8">The sequence shown here is derived from an EMBL/GenBank/DDBJ whole genome shotgun (WGS) entry which is preliminary data.</text>
</comment>
<feature type="transmembrane region" description="Helical" evidence="7">
    <location>
        <begin position="134"/>
        <end position="154"/>
    </location>
</feature>
<sequence length="408" mass="43066">MKPAFFAIVGAQFFSSLADSALFILCVSLVTTLAFPEWMTPMLKMGFVLSYILLAPFAGAFADMFPKGRVMLATNTIKMLGCSLILAKANPLLAYGIVGFGASAYSPAKYGILAEVLPARRLVAANGWIEGSTVVAMILGTILGGLISANQHTIAWLLRVTPAHDGIMDTPVSAAVLVIVLTYFVAGVLNLCVLNAGPRYAKARRSLPALLLDFYRCNSTLWRDREGRVSLGVTSLFWGAGMVLQILLLAWARSALGLSLDKAAALQGVFALGVVIGAAIAGKTVPLVRSMAVMPVGIVLGVGLCAMVFVHTVQVALPLLLAIGVLAGLFVVPMNAILQHRGHSLMSAGQSIAVQNFNENLAILAMTASYAMALQIKLEMNTVLVLLGILIALTTIYLRAVANSARHA</sequence>
<feature type="transmembrane region" description="Helical" evidence="7">
    <location>
        <begin position="229"/>
        <end position="252"/>
    </location>
</feature>
<feature type="transmembrane region" description="Helical" evidence="7">
    <location>
        <begin position="264"/>
        <end position="281"/>
    </location>
</feature>
<dbReference type="NCBIfam" id="NF008397">
    <property type="entry name" value="PRK11195.1"/>
    <property type="match status" value="1"/>
</dbReference>
<dbReference type="RefSeq" id="WP_258845595.1">
    <property type="nucleotide sequence ID" value="NZ_JANUGX010000011.1"/>
</dbReference>
<dbReference type="SUPFAM" id="SSF103473">
    <property type="entry name" value="MFS general substrate transporter"/>
    <property type="match status" value="1"/>
</dbReference>
<name>A0ABT2A6L2_9BURK</name>
<evidence type="ECO:0000256" key="6">
    <source>
        <dbReference type="ARBA" id="ARBA00023136"/>
    </source>
</evidence>
<reference evidence="8 9" key="1">
    <citation type="submission" date="2022-08" db="EMBL/GenBank/DDBJ databases">
        <title>Reclassification of Massilia species as members of the genera Telluria, Duganella, Pseudoduganella, Mokoshia gen. nov. and Zemynaea gen. nov. using orthogonal and non-orthogonal genome-based approaches.</title>
        <authorList>
            <person name="Bowman J.P."/>
        </authorList>
    </citation>
    <scope>NUCLEOTIDE SEQUENCE [LARGE SCALE GENOMIC DNA]</scope>
    <source>
        <strain evidence="8 9">LMG 28164</strain>
    </source>
</reference>
<feature type="transmembrane region" description="Helical" evidence="7">
    <location>
        <begin position="382"/>
        <end position="402"/>
    </location>
</feature>
<gene>
    <name evidence="8" type="primary">lplT</name>
    <name evidence="8" type="ORF">NX782_11530</name>
</gene>
<evidence type="ECO:0000256" key="1">
    <source>
        <dbReference type="ARBA" id="ARBA00004651"/>
    </source>
</evidence>
<feature type="transmembrane region" description="Helical" evidence="7">
    <location>
        <begin position="42"/>
        <end position="62"/>
    </location>
</feature>
<dbReference type="InterPro" id="IPR036259">
    <property type="entry name" value="MFS_trans_sf"/>
</dbReference>
<evidence type="ECO:0000256" key="7">
    <source>
        <dbReference type="SAM" id="Phobius"/>
    </source>
</evidence>
<dbReference type="InterPro" id="IPR011701">
    <property type="entry name" value="MFS"/>
</dbReference>
<dbReference type="Proteomes" id="UP001205560">
    <property type="component" value="Unassembled WGS sequence"/>
</dbReference>
<keyword evidence="3" id="KW-1003">Cell membrane</keyword>
<keyword evidence="9" id="KW-1185">Reference proteome</keyword>
<feature type="transmembrane region" description="Helical" evidence="7">
    <location>
        <begin position="319"/>
        <end position="338"/>
    </location>
</feature>
<feature type="transmembrane region" description="Helical" evidence="7">
    <location>
        <begin position="174"/>
        <end position="196"/>
    </location>
</feature>
<evidence type="ECO:0000313" key="8">
    <source>
        <dbReference type="EMBL" id="MCS0589832.1"/>
    </source>
</evidence>
<feature type="transmembrane region" description="Helical" evidence="7">
    <location>
        <begin position="359"/>
        <end position="376"/>
    </location>
</feature>
<keyword evidence="2" id="KW-0813">Transport</keyword>
<keyword evidence="6 7" id="KW-0472">Membrane</keyword>
<dbReference type="Pfam" id="PF07690">
    <property type="entry name" value="MFS_1"/>
    <property type="match status" value="1"/>
</dbReference>